<accession>A0A481Z8Y4</accession>
<comment type="subcellular location">
    <subcellularLocation>
        <location evidence="1">Membrane</location>
        <topology evidence="1">Multi-pass membrane protein</topology>
    </subcellularLocation>
</comment>
<reference evidence="6" key="1">
    <citation type="journal article" date="2019" name="MBio">
        <title>Virus Genomes from Deep Sea Sediments Expand the Ocean Megavirome and Support Independent Origins of Viral Gigantism.</title>
        <authorList>
            <person name="Backstrom D."/>
            <person name="Yutin N."/>
            <person name="Jorgensen S.L."/>
            <person name="Dharamshi J."/>
            <person name="Homa F."/>
            <person name="Zaremba-Niedwiedzka K."/>
            <person name="Spang A."/>
            <person name="Wolf Y.I."/>
            <person name="Koonin E.V."/>
            <person name="Ettema T.J."/>
        </authorList>
    </citation>
    <scope>NUCLEOTIDE SEQUENCE</scope>
</reference>
<dbReference type="Gene3D" id="1.50.40.10">
    <property type="entry name" value="Mitochondrial carrier domain"/>
    <property type="match status" value="1"/>
</dbReference>
<gene>
    <name evidence="6" type="ORF">LCPAC304_07050</name>
</gene>
<evidence type="ECO:0000256" key="4">
    <source>
        <dbReference type="ARBA" id="ARBA00023136"/>
    </source>
</evidence>
<dbReference type="PROSITE" id="PS50920">
    <property type="entry name" value="SOLCAR"/>
    <property type="match status" value="2"/>
</dbReference>
<proteinExistence type="predicted"/>
<feature type="transmembrane region" description="Helical" evidence="5">
    <location>
        <begin position="7"/>
        <end position="26"/>
    </location>
</feature>
<dbReference type="InterPro" id="IPR018108">
    <property type="entry name" value="MCP_transmembrane"/>
</dbReference>
<dbReference type="EMBL" id="MK500576">
    <property type="protein sequence ID" value="QBK92358.1"/>
    <property type="molecule type" value="Genomic_DNA"/>
</dbReference>
<dbReference type="GO" id="GO:0016020">
    <property type="term" value="C:membrane"/>
    <property type="evidence" value="ECO:0007669"/>
    <property type="project" value="UniProtKB-SubCell"/>
</dbReference>
<keyword evidence="3" id="KW-0677">Repeat</keyword>
<keyword evidence="5" id="KW-1133">Transmembrane helix</keyword>
<keyword evidence="2 5" id="KW-0812">Transmembrane</keyword>
<keyword evidence="4 5" id="KW-0472">Membrane</keyword>
<evidence type="ECO:0000313" key="6">
    <source>
        <dbReference type="EMBL" id="QBK92358.1"/>
    </source>
</evidence>
<protein>
    <submittedName>
        <fullName evidence="6">Mitochondrial carrier-like protein</fullName>
    </submittedName>
</protein>
<organism evidence="6">
    <name type="scientific">Pithovirus LCPAC304</name>
    <dbReference type="NCBI Taxonomy" id="2506594"/>
    <lineage>
        <taxon>Viruses</taxon>
        <taxon>Pithoviruses</taxon>
    </lineage>
</organism>
<evidence type="ECO:0000256" key="3">
    <source>
        <dbReference type="ARBA" id="ARBA00022737"/>
    </source>
</evidence>
<sequence>MDLLPRIKFLSGFIAGTVAAVSTWPLSVVQVQRQVQIGGNIRNTVKNIYKKQGIKGYYCGVTKGIICYSLFYGTFFCVYGHLKATTDLPPFFTSYMAAAVGSIISNPSQVVRVRCQTAILKNKSNHNLTILGIVREEGFGTLLKGIRATLLKNCEISIVMTIHEYLSEYQIPVIYSSAIGKITAASITYPIDSYRSIRRYEALTFNQILNRFCANPKIMYNGYLPYLIKSVPATGIVFYCNNLF</sequence>
<evidence type="ECO:0000256" key="1">
    <source>
        <dbReference type="ARBA" id="ARBA00004141"/>
    </source>
</evidence>
<dbReference type="Pfam" id="PF00153">
    <property type="entry name" value="Mito_carr"/>
    <property type="match status" value="2"/>
</dbReference>
<dbReference type="SUPFAM" id="SSF103506">
    <property type="entry name" value="Mitochondrial carrier"/>
    <property type="match status" value="1"/>
</dbReference>
<dbReference type="PANTHER" id="PTHR24089">
    <property type="entry name" value="SOLUTE CARRIER FAMILY 25"/>
    <property type="match status" value="1"/>
</dbReference>
<evidence type="ECO:0000256" key="5">
    <source>
        <dbReference type="SAM" id="Phobius"/>
    </source>
</evidence>
<name>A0A481Z8Y4_9VIRU</name>
<dbReference type="InterPro" id="IPR023395">
    <property type="entry name" value="MCP_dom_sf"/>
</dbReference>
<evidence type="ECO:0000256" key="2">
    <source>
        <dbReference type="ARBA" id="ARBA00022692"/>
    </source>
</evidence>